<protein>
    <submittedName>
        <fullName evidence="4">Mannosyl-3-phosphoglycerate phosphatase</fullName>
    </submittedName>
</protein>
<name>A0ABQ1HZH3_9ALTE</name>
<dbReference type="NCBIfam" id="TIGR01484">
    <property type="entry name" value="HAD-SF-IIB"/>
    <property type="match status" value="1"/>
</dbReference>
<keyword evidence="2" id="KW-0378">Hydrolase</keyword>
<dbReference type="PANTHER" id="PTHR10000:SF8">
    <property type="entry name" value="HAD SUPERFAMILY HYDROLASE-LIKE, TYPE 3"/>
    <property type="match status" value="1"/>
</dbReference>
<dbReference type="InterPro" id="IPR023214">
    <property type="entry name" value="HAD_sf"/>
</dbReference>
<dbReference type="Gene3D" id="3.30.980.20">
    <property type="entry name" value="Putative mannosyl-3-phosphoglycerate phosphatase, domain 2"/>
    <property type="match status" value="1"/>
</dbReference>
<comment type="caution">
    <text evidence="4">The sequence shown here is derived from an EMBL/GenBank/DDBJ whole genome shotgun (WGS) entry which is preliminary data.</text>
</comment>
<keyword evidence="5" id="KW-1185">Reference proteome</keyword>
<gene>
    <name evidence="4" type="ORF">GCM10007414_08990</name>
</gene>
<evidence type="ECO:0000313" key="5">
    <source>
        <dbReference type="Proteomes" id="UP000651977"/>
    </source>
</evidence>
<dbReference type="RefSeq" id="WP_055732243.1">
    <property type="nucleotide sequence ID" value="NZ_BMDY01000004.1"/>
</dbReference>
<dbReference type="Gene3D" id="3.40.50.1000">
    <property type="entry name" value="HAD superfamily/HAD-like"/>
    <property type="match status" value="1"/>
</dbReference>
<dbReference type="Pfam" id="PF08282">
    <property type="entry name" value="Hydrolase_3"/>
    <property type="match status" value="1"/>
</dbReference>
<proteinExistence type="predicted"/>
<keyword evidence="3" id="KW-0460">Magnesium</keyword>
<dbReference type="InterPro" id="IPR006379">
    <property type="entry name" value="HAD-SF_hydro_IIB"/>
</dbReference>
<sequence length="293" mass="33346">MQYFAQQLSTTKGYQGASKLLVFTDLDGTLLDHDSYSYEAALPSLNQLKQLNVPIIFNTSKTFMEVLQLQKKMGLQQPFAIENGSALCIPAEGELQADELSPLNVGKQRWKLKTFGPSYPDICQHLSVLRQQYHFRFQGFNDMNVSEVQLNTGLPKYDAQLAKQRMASEPLLWNDSDDQLKIFISKLEAHNLAVVKGGRFYHVKAKFDKADAMQWLKQLYQHQYQREFTTIALGDSENDRSMLERADIPVVIPRKHDPALMIDHPNSSLAPHPGPYGWHQSMQQILHSLLNGA</sequence>
<dbReference type="InterPro" id="IPR006381">
    <property type="entry name" value="HAD-SF-IIB-MPGP"/>
</dbReference>
<evidence type="ECO:0000256" key="2">
    <source>
        <dbReference type="ARBA" id="ARBA00022801"/>
    </source>
</evidence>
<dbReference type="NCBIfam" id="TIGR01486">
    <property type="entry name" value="HAD-SF-IIB-MPGP"/>
    <property type="match status" value="1"/>
</dbReference>
<keyword evidence="1" id="KW-0479">Metal-binding</keyword>
<dbReference type="SFLD" id="SFLDS00003">
    <property type="entry name" value="Haloacid_Dehalogenase"/>
    <property type="match status" value="1"/>
</dbReference>
<evidence type="ECO:0000256" key="3">
    <source>
        <dbReference type="ARBA" id="ARBA00022842"/>
    </source>
</evidence>
<dbReference type="EMBL" id="BMDY01000004">
    <property type="protein sequence ID" value="GGA98215.1"/>
    <property type="molecule type" value="Genomic_DNA"/>
</dbReference>
<evidence type="ECO:0000256" key="1">
    <source>
        <dbReference type="ARBA" id="ARBA00022723"/>
    </source>
</evidence>
<reference evidence="5" key="1">
    <citation type="journal article" date="2019" name="Int. J. Syst. Evol. Microbiol.">
        <title>The Global Catalogue of Microorganisms (GCM) 10K type strain sequencing project: providing services to taxonomists for standard genome sequencing and annotation.</title>
        <authorList>
            <consortium name="The Broad Institute Genomics Platform"/>
            <consortium name="The Broad Institute Genome Sequencing Center for Infectious Disease"/>
            <person name="Wu L."/>
            <person name="Ma J."/>
        </authorList>
    </citation>
    <scope>NUCLEOTIDE SEQUENCE [LARGE SCALE GENOMIC DNA]</scope>
    <source>
        <strain evidence="5">CGMCC 1.10131</strain>
    </source>
</reference>
<dbReference type="SFLD" id="SFLDG01142">
    <property type="entry name" value="C2.B.2:_Mannosyl-3-phosphoglyc"/>
    <property type="match status" value="1"/>
</dbReference>
<dbReference type="SFLD" id="SFLDG01140">
    <property type="entry name" value="C2.B:_Phosphomannomutase_and_P"/>
    <property type="match status" value="1"/>
</dbReference>
<dbReference type="Proteomes" id="UP000651977">
    <property type="component" value="Unassembled WGS sequence"/>
</dbReference>
<organism evidence="4 5">
    <name type="scientific">Agarivorans gilvus</name>
    <dbReference type="NCBI Taxonomy" id="680279"/>
    <lineage>
        <taxon>Bacteria</taxon>
        <taxon>Pseudomonadati</taxon>
        <taxon>Pseudomonadota</taxon>
        <taxon>Gammaproteobacteria</taxon>
        <taxon>Alteromonadales</taxon>
        <taxon>Alteromonadaceae</taxon>
        <taxon>Agarivorans</taxon>
    </lineage>
</organism>
<accession>A0ABQ1HZH3</accession>
<dbReference type="InterPro" id="IPR036412">
    <property type="entry name" value="HAD-like_sf"/>
</dbReference>
<dbReference type="SUPFAM" id="SSF56784">
    <property type="entry name" value="HAD-like"/>
    <property type="match status" value="1"/>
</dbReference>
<dbReference type="PANTHER" id="PTHR10000">
    <property type="entry name" value="PHOSPHOSERINE PHOSPHATASE"/>
    <property type="match status" value="1"/>
</dbReference>
<evidence type="ECO:0000313" key="4">
    <source>
        <dbReference type="EMBL" id="GGA98215.1"/>
    </source>
</evidence>